<dbReference type="SUPFAM" id="SSF52540">
    <property type="entry name" value="P-loop containing nucleoside triphosphate hydrolases"/>
    <property type="match status" value="1"/>
</dbReference>
<keyword evidence="1 8" id="KW-0639">Primosome</keyword>
<comment type="caution">
    <text evidence="8">As this protein does not have any detectable helicase domains, it probably does not have helicase activity.</text>
</comment>
<evidence type="ECO:0000256" key="3">
    <source>
        <dbReference type="ARBA" id="ARBA00022723"/>
    </source>
</evidence>
<dbReference type="GeneID" id="303296431"/>
<evidence type="ECO:0000313" key="12">
    <source>
        <dbReference type="Proteomes" id="UP001595937"/>
    </source>
</evidence>
<dbReference type="InterPro" id="IPR005259">
    <property type="entry name" value="PriA"/>
</dbReference>
<dbReference type="InterPro" id="IPR041222">
    <property type="entry name" value="PriA_3primeBD"/>
</dbReference>
<evidence type="ECO:0000256" key="9">
    <source>
        <dbReference type="SAM" id="MobiDB-lite"/>
    </source>
</evidence>
<comment type="subunit">
    <text evidence="8">Component of the replication restart primosome.</text>
</comment>
<gene>
    <name evidence="8" type="primary">priA</name>
    <name evidence="11" type="ORF">ACFPK8_18245</name>
</gene>
<comment type="caution">
    <text evidence="11">The sequence shown here is derived from an EMBL/GenBank/DDBJ whole genome shotgun (WGS) entry which is preliminary data.</text>
</comment>
<comment type="function">
    <text evidence="8">Initiates the restart of stalled replication forks, which reloads the replicative helicase on sites other than the origin of replication. Recognizes and binds to abandoned replication forks and remodels them to uncover a helicase loading site. Promotes assembly of the primosome at these replication forks.</text>
</comment>
<feature type="binding site" evidence="8">
    <location>
        <position position="495"/>
    </location>
    <ligand>
        <name>Zn(2+)</name>
        <dbReference type="ChEBI" id="CHEBI:29105"/>
        <label>1</label>
    </ligand>
</feature>
<evidence type="ECO:0000313" key="11">
    <source>
        <dbReference type="EMBL" id="MFC5299458.1"/>
    </source>
</evidence>
<reference evidence="12" key="1">
    <citation type="journal article" date="2019" name="Int. J. Syst. Evol. Microbiol.">
        <title>The Global Catalogue of Microorganisms (GCM) 10K type strain sequencing project: providing services to taxonomists for standard genome sequencing and annotation.</title>
        <authorList>
            <consortium name="The Broad Institute Genomics Platform"/>
            <consortium name="The Broad Institute Genome Sequencing Center for Infectious Disease"/>
            <person name="Wu L."/>
            <person name="Ma J."/>
        </authorList>
    </citation>
    <scope>NUCLEOTIDE SEQUENCE [LARGE SCALE GENOMIC DNA]</scope>
    <source>
        <strain evidence="12">CGMCC 1.16455</strain>
    </source>
</reference>
<keyword evidence="3 8" id="KW-0479">Metal-binding</keyword>
<feature type="compositionally biased region" description="Basic and acidic residues" evidence="9">
    <location>
        <begin position="173"/>
        <end position="188"/>
    </location>
</feature>
<dbReference type="Pfam" id="PF17764">
    <property type="entry name" value="PriA_3primeBD"/>
    <property type="match status" value="1"/>
</dbReference>
<feature type="compositionally biased region" description="Acidic residues" evidence="9">
    <location>
        <begin position="211"/>
        <end position="230"/>
    </location>
</feature>
<feature type="binding site" evidence="8">
    <location>
        <position position="519"/>
    </location>
    <ligand>
        <name>Zn(2+)</name>
        <dbReference type="ChEBI" id="CHEBI:29105"/>
        <label>2</label>
    </ligand>
</feature>
<keyword evidence="6 8" id="KW-0067">ATP-binding</keyword>
<evidence type="ECO:0000259" key="10">
    <source>
        <dbReference type="Pfam" id="PF17764"/>
    </source>
</evidence>
<keyword evidence="5 8" id="KW-0862">Zinc</keyword>
<feature type="binding site" evidence="8">
    <location>
        <position position="504"/>
    </location>
    <ligand>
        <name>Zn(2+)</name>
        <dbReference type="ChEBI" id="CHEBI:29105"/>
        <label>2</label>
    </ligand>
</feature>
<evidence type="ECO:0000256" key="7">
    <source>
        <dbReference type="ARBA" id="ARBA00023125"/>
    </source>
</evidence>
<feature type="binding site" evidence="8">
    <location>
        <position position="522"/>
    </location>
    <ligand>
        <name>Zn(2+)</name>
        <dbReference type="ChEBI" id="CHEBI:29105"/>
        <label>2</label>
    </ligand>
</feature>
<evidence type="ECO:0000256" key="5">
    <source>
        <dbReference type="ARBA" id="ARBA00022833"/>
    </source>
</evidence>
<evidence type="ECO:0000256" key="8">
    <source>
        <dbReference type="HAMAP-Rule" id="MF_00983"/>
    </source>
</evidence>
<evidence type="ECO:0000256" key="2">
    <source>
        <dbReference type="ARBA" id="ARBA00022705"/>
    </source>
</evidence>
<comment type="similarity">
    <text evidence="8">Belongs to the helicase family. PriA subfamily.</text>
</comment>
<evidence type="ECO:0000256" key="1">
    <source>
        <dbReference type="ARBA" id="ARBA00022515"/>
    </source>
</evidence>
<sequence>MRPGGGAQALTTSRTAAAGEPEEEQASLFAAPAVPVPEPAPSDPGRDTAARASGLRTTAGFAVVDELPVASVRLVGVLPHLDRPFEYAVTPDTAAAAAGMRVRVRFSGRDTEGIVLGRHEHASTDRALAPLHRLVSEDVVVPPPMMRVVEEVAARCAGTVGDVLRLALPPRHARAEKSDRAAAEKDAAQEVDPPETAPRDSAADEPAPDTPDTDEADEADGAAEADEAADTEGAAGTAAVPTEAPPEPRPGDRYPGLGALLSRAGSATGPVPRATITLDSADPWTTVTADALADLGPEQGALVIAPDRRDVDRLSRILTERGIGHEILAGTEGPEKRYRTFRRILRGATRIVLGNRSAAFAPVQGLALVICWDEGDDLLEEPRAPYPHVRTVLQCRSHEERCALLFLSASDSVPLRALTDAGYLARLDPVPAPVRTVRPHIVAMDQYLRDREGASGRSRLPQEAMRVIRRGLERGPVLVQVPRSGYVPAIACTFCGTRAQCPHCAAQLSIAGRSGHLHCRVCGRREDGYRCPECDRTQVRAMVIGSTRTAEELHRAFPDSPLRVAGGAHDTLADTEVPSDAIVVATPGAEPVPPERFAAALLLDADAMLGRAAFDADVEAIRRWRNAIALVRTAEDGGEVLIVGTATLPAIRDLVAHRSGAFFDRVLADRQDLDLPPFSRVAEIVGDKDACRLFLESTELPDGTDVFGPVDLEGPDAAGRARAVVRLDPRRSRELADALRGGVSARSARKARGSLRVRLDPPDVF</sequence>
<feature type="compositionally biased region" description="Low complexity" evidence="9">
    <location>
        <begin position="231"/>
        <end position="242"/>
    </location>
</feature>
<dbReference type="PANTHER" id="PTHR30580:SF0">
    <property type="entry name" value="PRIMOSOMAL PROTEIN N"/>
    <property type="match status" value="1"/>
</dbReference>
<dbReference type="HAMAP" id="MF_00983">
    <property type="entry name" value="PriA"/>
    <property type="match status" value="1"/>
</dbReference>
<dbReference type="Gene3D" id="3.40.1440.60">
    <property type="entry name" value="PriA, 3(prime) DNA-binding domain"/>
    <property type="match status" value="1"/>
</dbReference>
<keyword evidence="12" id="KW-1185">Reference proteome</keyword>
<organism evidence="11 12">
    <name type="scientific">Brachybacterium tyrofermentans</name>
    <dbReference type="NCBI Taxonomy" id="47848"/>
    <lineage>
        <taxon>Bacteria</taxon>
        <taxon>Bacillati</taxon>
        <taxon>Actinomycetota</taxon>
        <taxon>Actinomycetes</taxon>
        <taxon>Micrococcales</taxon>
        <taxon>Dermabacteraceae</taxon>
        <taxon>Brachybacterium</taxon>
    </lineage>
</organism>
<dbReference type="EMBL" id="JBHSLN010000088">
    <property type="protein sequence ID" value="MFC5299458.1"/>
    <property type="molecule type" value="Genomic_DNA"/>
</dbReference>
<evidence type="ECO:0000256" key="4">
    <source>
        <dbReference type="ARBA" id="ARBA00022741"/>
    </source>
</evidence>
<keyword evidence="7 8" id="KW-0238">DNA-binding</keyword>
<proteinExistence type="inferred from homology"/>
<feature type="region of interest" description="Disordered" evidence="9">
    <location>
        <begin position="171"/>
        <end position="269"/>
    </location>
</feature>
<evidence type="ECO:0000256" key="6">
    <source>
        <dbReference type="ARBA" id="ARBA00022840"/>
    </source>
</evidence>
<dbReference type="Proteomes" id="UP001595937">
    <property type="component" value="Unassembled WGS sequence"/>
</dbReference>
<dbReference type="InterPro" id="IPR042115">
    <property type="entry name" value="PriA_3primeBD_sf"/>
</dbReference>
<accession>A0ABW0FLD1</accession>
<feature type="domain" description="Primosomal protein N' 3' DNA-binding" evidence="10">
    <location>
        <begin position="79"/>
        <end position="169"/>
    </location>
</feature>
<feature type="binding site" evidence="8">
    <location>
        <position position="501"/>
    </location>
    <ligand>
        <name>Zn(2+)</name>
        <dbReference type="ChEBI" id="CHEBI:29105"/>
        <label>2</label>
    </ligand>
</feature>
<dbReference type="PANTHER" id="PTHR30580">
    <property type="entry name" value="PRIMOSOMAL PROTEIN N"/>
    <property type="match status" value="1"/>
</dbReference>
<keyword evidence="4 8" id="KW-0547">Nucleotide-binding</keyword>
<dbReference type="Gene3D" id="3.40.50.300">
    <property type="entry name" value="P-loop containing nucleotide triphosphate hydrolases"/>
    <property type="match status" value="1"/>
</dbReference>
<dbReference type="InterPro" id="IPR027417">
    <property type="entry name" value="P-loop_NTPase"/>
</dbReference>
<dbReference type="RefSeq" id="WP_343922777.1">
    <property type="nucleotide sequence ID" value="NZ_BAAAIR010000025.1"/>
</dbReference>
<feature type="binding site" evidence="8">
    <location>
        <position position="534"/>
    </location>
    <ligand>
        <name>Zn(2+)</name>
        <dbReference type="ChEBI" id="CHEBI:29105"/>
        <label>1</label>
    </ligand>
</feature>
<feature type="binding site" evidence="8">
    <location>
        <position position="492"/>
    </location>
    <ligand>
        <name>Zn(2+)</name>
        <dbReference type="ChEBI" id="CHEBI:29105"/>
        <label>1</label>
    </ligand>
</feature>
<feature type="region of interest" description="Disordered" evidence="9">
    <location>
        <begin position="1"/>
        <end position="50"/>
    </location>
</feature>
<feature type="binding site" evidence="8">
    <location>
        <position position="531"/>
    </location>
    <ligand>
        <name>Zn(2+)</name>
        <dbReference type="ChEBI" id="CHEBI:29105"/>
        <label>1</label>
    </ligand>
</feature>
<comment type="cofactor">
    <cofactor evidence="8">
        <name>Zn(2+)</name>
        <dbReference type="ChEBI" id="CHEBI:29105"/>
    </cofactor>
    <text evidence="8">Binds 2 zinc ions per subunit.</text>
</comment>
<protein>
    <recommendedName>
        <fullName evidence="8">Probable replication restart protein PriA</fullName>
    </recommendedName>
    <alternativeName>
        <fullName evidence="8">Putative ATP-dependent DNA helicase PriA</fullName>
    </alternativeName>
</protein>
<name>A0ABW0FLD1_9MICO</name>
<keyword evidence="2 8" id="KW-0235">DNA replication</keyword>